<dbReference type="RefSeq" id="WP_279241429.1">
    <property type="nucleotide sequence ID" value="NZ_CP036501.1"/>
</dbReference>
<protein>
    <submittedName>
        <fullName evidence="2">Uncharacterized protein</fullName>
    </submittedName>
</protein>
<name>A0ABY6Q8H4_9GAMM</name>
<accession>A0ABY6Q8H4</accession>
<organism evidence="2 3">
    <name type="scientific">Candidatus Paraluminiphilus aquimaris</name>
    <dbReference type="NCBI Taxonomy" id="2518994"/>
    <lineage>
        <taxon>Bacteria</taxon>
        <taxon>Pseudomonadati</taxon>
        <taxon>Pseudomonadota</taxon>
        <taxon>Gammaproteobacteria</taxon>
        <taxon>Cellvibrionales</taxon>
        <taxon>Halieaceae</taxon>
        <taxon>Candidatus Paraluminiphilus</taxon>
    </lineage>
</organism>
<proteinExistence type="predicted"/>
<reference evidence="2 3" key="1">
    <citation type="submission" date="2019-02" db="EMBL/GenBank/DDBJ databases">
        <title>Halieaceae_genomes.</title>
        <authorList>
            <person name="Li S.-H."/>
        </authorList>
    </citation>
    <scope>NUCLEOTIDE SEQUENCE [LARGE SCALE GENOMIC DNA]</scope>
    <source>
        <strain evidence="2 3">JH123</strain>
    </source>
</reference>
<gene>
    <name evidence="2" type="ORF">E0F26_09540</name>
</gene>
<feature type="chain" id="PRO_5047115826" evidence="1">
    <location>
        <begin position="19"/>
        <end position="109"/>
    </location>
</feature>
<dbReference type="EMBL" id="CP036501">
    <property type="protein sequence ID" value="UZP74962.1"/>
    <property type="molecule type" value="Genomic_DNA"/>
</dbReference>
<dbReference type="Proteomes" id="UP001317963">
    <property type="component" value="Chromosome"/>
</dbReference>
<evidence type="ECO:0000256" key="1">
    <source>
        <dbReference type="SAM" id="SignalP"/>
    </source>
</evidence>
<feature type="signal peptide" evidence="1">
    <location>
        <begin position="1"/>
        <end position="18"/>
    </location>
</feature>
<evidence type="ECO:0000313" key="2">
    <source>
        <dbReference type="EMBL" id="UZP74962.1"/>
    </source>
</evidence>
<keyword evidence="1" id="KW-0732">Signal</keyword>
<evidence type="ECO:0000313" key="3">
    <source>
        <dbReference type="Proteomes" id="UP001317963"/>
    </source>
</evidence>
<keyword evidence="3" id="KW-1185">Reference proteome</keyword>
<sequence length="109" mass="12324">MKLFSGLMILLFSASAQAFCFQPTMYESEPSPPLSFSKPSVPFCFSGYEFSGTHTCESWELQNYFDELEAYVDELRDYSEKAWEFAEAASVFASEVTDYANCEIEAVSP</sequence>